<protein>
    <submittedName>
        <fullName evidence="2">Uncharacterized protein</fullName>
    </submittedName>
</protein>
<feature type="region of interest" description="Disordered" evidence="1">
    <location>
        <begin position="22"/>
        <end position="59"/>
    </location>
</feature>
<feature type="compositionally biased region" description="Polar residues" evidence="1">
    <location>
        <begin position="81"/>
        <end position="106"/>
    </location>
</feature>
<keyword evidence="3" id="KW-1185">Reference proteome</keyword>
<evidence type="ECO:0000256" key="1">
    <source>
        <dbReference type="SAM" id="MobiDB-lite"/>
    </source>
</evidence>
<feature type="region of interest" description="Disordered" evidence="1">
    <location>
        <begin position="75"/>
        <end position="107"/>
    </location>
</feature>
<evidence type="ECO:0000313" key="3">
    <source>
        <dbReference type="Proteomes" id="UP001314169"/>
    </source>
</evidence>
<dbReference type="Proteomes" id="UP001314169">
    <property type="component" value="Chromosome 1"/>
</dbReference>
<feature type="compositionally biased region" description="Basic and acidic residues" evidence="1">
    <location>
        <begin position="45"/>
        <end position="59"/>
    </location>
</feature>
<dbReference type="EMBL" id="OY882858">
    <property type="protein sequence ID" value="CAK6432377.1"/>
    <property type="molecule type" value="Genomic_DNA"/>
</dbReference>
<gene>
    <name evidence="2" type="ORF">MPIPNATIZW_LOCUS683</name>
</gene>
<reference evidence="2" key="1">
    <citation type="submission" date="2023-12" db="EMBL/GenBank/DDBJ databases">
        <authorList>
            <person name="Brown T."/>
        </authorList>
    </citation>
    <scope>NUCLEOTIDE SEQUENCE</scope>
</reference>
<proteinExistence type="predicted"/>
<accession>A0ABN9Z291</accession>
<name>A0ABN9Z291_PIPNA</name>
<evidence type="ECO:0000313" key="2">
    <source>
        <dbReference type="EMBL" id="CAK6432377.1"/>
    </source>
</evidence>
<sequence length="112" mass="12036">MPGAGVFWKQYRAVRSGLLPRPPARRGCRPCPRPPRPAAARRAPGVREPHGPGSRLRGEAGRGVALRAFLSFPIASGRQAPESSSRWTLARSPGTTTRRPTLSPGVTQVCCE</sequence>
<organism evidence="2 3">
    <name type="scientific">Pipistrellus nathusii</name>
    <name type="common">Nathusius' pipistrelle</name>
    <dbReference type="NCBI Taxonomy" id="59473"/>
    <lineage>
        <taxon>Eukaryota</taxon>
        <taxon>Metazoa</taxon>
        <taxon>Chordata</taxon>
        <taxon>Craniata</taxon>
        <taxon>Vertebrata</taxon>
        <taxon>Euteleostomi</taxon>
        <taxon>Mammalia</taxon>
        <taxon>Eutheria</taxon>
        <taxon>Laurasiatheria</taxon>
        <taxon>Chiroptera</taxon>
        <taxon>Yangochiroptera</taxon>
        <taxon>Vespertilionidae</taxon>
        <taxon>Pipistrellus</taxon>
    </lineage>
</organism>